<name>A0A4Y2UVD8_ARAVE</name>
<proteinExistence type="predicted"/>
<reference evidence="1 2" key="1">
    <citation type="journal article" date="2019" name="Sci. Rep.">
        <title>Orb-weaving spider Araneus ventricosus genome elucidates the spidroin gene catalogue.</title>
        <authorList>
            <person name="Kono N."/>
            <person name="Nakamura H."/>
            <person name="Ohtoshi R."/>
            <person name="Moran D.A.P."/>
            <person name="Shinohara A."/>
            <person name="Yoshida Y."/>
            <person name="Fujiwara M."/>
            <person name="Mori M."/>
            <person name="Tomita M."/>
            <person name="Arakawa K."/>
        </authorList>
    </citation>
    <scope>NUCLEOTIDE SEQUENCE [LARGE SCALE GENOMIC DNA]</scope>
</reference>
<dbReference type="Proteomes" id="UP000499080">
    <property type="component" value="Unassembled WGS sequence"/>
</dbReference>
<evidence type="ECO:0000313" key="1">
    <source>
        <dbReference type="EMBL" id="GBO15417.1"/>
    </source>
</evidence>
<organism evidence="1 2">
    <name type="scientific">Araneus ventricosus</name>
    <name type="common">Orbweaver spider</name>
    <name type="synonym">Epeira ventricosa</name>
    <dbReference type="NCBI Taxonomy" id="182803"/>
    <lineage>
        <taxon>Eukaryota</taxon>
        <taxon>Metazoa</taxon>
        <taxon>Ecdysozoa</taxon>
        <taxon>Arthropoda</taxon>
        <taxon>Chelicerata</taxon>
        <taxon>Arachnida</taxon>
        <taxon>Araneae</taxon>
        <taxon>Araneomorphae</taxon>
        <taxon>Entelegynae</taxon>
        <taxon>Araneoidea</taxon>
        <taxon>Araneidae</taxon>
        <taxon>Araneus</taxon>
    </lineage>
</organism>
<sequence>MARGAVRHRGIKHRGTLVNVSANEHGVLAGALASASKRALSYADINIMSIGSSGVTAARASNGISVARQRVISWQRTARGCAAGAHHSLAAPSAYQLKA</sequence>
<gene>
    <name evidence="1" type="ORF">AVEN_5984_1</name>
</gene>
<accession>A0A4Y2UVD8</accession>
<keyword evidence="2" id="KW-1185">Reference proteome</keyword>
<dbReference type="EMBL" id="BGPR01039459">
    <property type="protein sequence ID" value="GBO15417.1"/>
    <property type="molecule type" value="Genomic_DNA"/>
</dbReference>
<comment type="caution">
    <text evidence="1">The sequence shown here is derived from an EMBL/GenBank/DDBJ whole genome shotgun (WGS) entry which is preliminary data.</text>
</comment>
<protein>
    <submittedName>
        <fullName evidence="1">Uncharacterized protein</fullName>
    </submittedName>
</protein>
<evidence type="ECO:0000313" key="2">
    <source>
        <dbReference type="Proteomes" id="UP000499080"/>
    </source>
</evidence>
<dbReference type="AlphaFoldDB" id="A0A4Y2UVD8"/>